<accession>A0A081CAA0</accession>
<dbReference type="InterPro" id="IPR021127">
    <property type="entry name" value="CRISPR_associated_Cas2"/>
</dbReference>
<evidence type="ECO:0000256" key="9">
    <source>
        <dbReference type="HAMAP-Rule" id="MF_01471"/>
    </source>
</evidence>
<organism evidence="11">
    <name type="scientific">Vecturithrix granuli</name>
    <dbReference type="NCBI Taxonomy" id="1499967"/>
    <lineage>
        <taxon>Bacteria</taxon>
        <taxon>Candidatus Moduliflexota</taxon>
        <taxon>Candidatus Vecturitrichia</taxon>
        <taxon>Candidatus Vecturitrichales</taxon>
        <taxon>Candidatus Vecturitrichaceae</taxon>
        <taxon>Candidatus Vecturithrix</taxon>
    </lineage>
</organism>
<evidence type="ECO:0000256" key="8">
    <source>
        <dbReference type="ARBA" id="ARBA00023118"/>
    </source>
</evidence>
<comment type="cofactor">
    <cofactor evidence="1 9">
        <name>Mg(2+)</name>
        <dbReference type="ChEBI" id="CHEBI:18420"/>
    </cofactor>
</comment>
<evidence type="ECO:0000256" key="7">
    <source>
        <dbReference type="ARBA" id="ARBA00022842"/>
    </source>
</evidence>
<keyword evidence="8 9" id="KW-0051">Antiviral defense</keyword>
<comment type="subunit">
    <text evidence="9">Homodimer, forms a heterotetramer with a Cas1 homodimer.</text>
</comment>
<name>A0A081CAA0_VECG1</name>
<evidence type="ECO:0000256" key="10">
    <source>
        <dbReference type="PIRNR" id="PIRNR032582"/>
    </source>
</evidence>
<evidence type="ECO:0000256" key="2">
    <source>
        <dbReference type="ARBA" id="ARBA00009959"/>
    </source>
</evidence>
<gene>
    <name evidence="9" type="primary">cas2</name>
    <name evidence="11" type="ORF">U27_01406</name>
</gene>
<evidence type="ECO:0000256" key="1">
    <source>
        <dbReference type="ARBA" id="ARBA00001946"/>
    </source>
</evidence>
<dbReference type="Proteomes" id="UP000030661">
    <property type="component" value="Unassembled WGS sequence"/>
</dbReference>
<proteinExistence type="inferred from homology"/>
<dbReference type="GO" id="GO:0046872">
    <property type="term" value="F:metal ion binding"/>
    <property type="evidence" value="ECO:0007669"/>
    <property type="project" value="UniProtKB-UniRule"/>
</dbReference>
<dbReference type="GO" id="GO:0051607">
    <property type="term" value="P:defense response to virus"/>
    <property type="evidence" value="ECO:0007669"/>
    <property type="project" value="UniProtKB-UniRule"/>
</dbReference>
<evidence type="ECO:0000313" key="11">
    <source>
        <dbReference type="EMBL" id="GAK61505.1"/>
    </source>
</evidence>
<dbReference type="STRING" id="1499967.U27_01406"/>
<keyword evidence="5 9" id="KW-0255">Endonuclease</keyword>
<dbReference type="CDD" id="cd09725">
    <property type="entry name" value="Cas2_I_II_III"/>
    <property type="match status" value="1"/>
</dbReference>
<evidence type="ECO:0000256" key="5">
    <source>
        <dbReference type="ARBA" id="ARBA00022759"/>
    </source>
</evidence>
<protein>
    <recommendedName>
        <fullName evidence="9">CRISPR-associated endoribonuclease Cas2</fullName>
        <ecNumber evidence="9">3.1.-.-</ecNumber>
    </recommendedName>
</protein>
<keyword evidence="3 9" id="KW-0540">Nuclease</keyword>
<dbReference type="HAMAP" id="MF_01471">
    <property type="entry name" value="Cas2"/>
    <property type="match status" value="1"/>
</dbReference>
<keyword evidence="12" id="KW-1185">Reference proteome</keyword>
<dbReference type="Pfam" id="PF09827">
    <property type="entry name" value="CRISPR_Cas2"/>
    <property type="match status" value="1"/>
</dbReference>
<dbReference type="SUPFAM" id="SSF143430">
    <property type="entry name" value="TTP0101/SSO1404-like"/>
    <property type="match status" value="1"/>
</dbReference>
<dbReference type="Gene3D" id="3.30.70.240">
    <property type="match status" value="1"/>
</dbReference>
<dbReference type="HOGENOM" id="CLU_161124_3_0_0"/>
<dbReference type="PANTHER" id="PTHR34405:SF3">
    <property type="entry name" value="CRISPR-ASSOCIATED ENDORIBONUCLEASE CAS2 3"/>
    <property type="match status" value="1"/>
</dbReference>
<keyword evidence="6 9" id="KW-0378">Hydrolase</keyword>
<comment type="function">
    <text evidence="9">CRISPR (clustered regularly interspaced short palindromic repeat), is an adaptive immune system that provides protection against mobile genetic elements (viruses, transposable elements and conjugative plasmids). CRISPR clusters contain sequences complementary to antecedent mobile elements and target invading nucleic acids. CRISPR clusters are transcribed and processed into CRISPR RNA (crRNA). Functions as a ssRNA-specific endoribonuclease. Involved in the integration of spacer DNA into the CRISPR cassette.</text>
</comment>
<dbReference type="NCBIfam" id="TIGR01573">
    <property type="entry name" value="cas2"/>
    <property type="match status" value="1"/>
</dbReference>
<feature type="binding site" evidence="9">
    <location>
        <position position="8"/>
    </location>
    <ligand>
        <name>Mg(2+)</name>
        <dbReference type="ChEBI" id="CHEBI:18420"/>
        <note>catalytic</note>
    </ligand>
</feature>
<dbReference type="AlphaFoldDB" id="A0A081CAA0"/>
<evidence type="ECO:0000313" key="12">
    <source>
        <dbReference type="Proteomes" id="UP000030661"/>
    </source>
</evidence>
<sequence length="91" mass="10941">MYLVISYDIKSDRRRTKIHKALKSYGSWIQFSVFECDIEKKDYLRLKHRLEQLICPDDEDSVRYYFLCEECKRKIERVGGITPLENGSIFL</sequence>
<reference evidence="11" key="1">
    <citation type="journal article" date="2015" name="PeerJ">
        <title>First genomic representation of candidate bacterial phylum KSB3 points to enhanced environmental sensing as a trigger of wastewater bulking.</title>
        <authorList>
            <person name="Sekiguchi Y."/>
            <person name="Ohashi A."/>
            <person name="Parks D.H."/>
            <person name="Yamauchi T."/>
            <person name="Tyson G.W."/>
            <person name="Hugenholtz P."/>
        </authorList>
    </citation>
    <scope>NUCLEOTIDE SEQUENCE [LARGE SCALE GENOMIC DNA]</scope>
</reference>
<dbReference type="GO" id="GO:0043571">
    <property type="term" value="P:maintenance of CRISPR repeat elements"/>
    <property type="evidence" value="ECO:0007669"/>
    <property type="project" value="UniProtKB-UniRule"/>
</dbReference>
<keyword evidence="4 9" id="KW-0479">Metal-binding</keyword>
<dbReference type="EC" id="3.1.-.-" evidence="9"/>
<dbReference type="eggNOG" id="COG1343">
    <property type="taxonomic scope" value="Bacteria"/>
</dbReference>
<comment type="similarity">
    <text evidence="2 9 10">Belongs to the CRISPR-associated endoribonuclease Cas2 protein family.</text>
</comment>
<evidence type="ECO:0000256" key="4">
    <source>
        <dbReference type="ARBA" id="ARBA00022723"/>
    </source>
</evidence>
<dbReference type="EMBL" id="DF820480">
    <property type="protein sequence ID" value="GAK61505.1"/>
    <property type="molecule type" value="Genomic_DNA"/>
</dbReference>
<dbReference type="GO" id="GO:0016787">
    <property type="term" value="F:hydrolase activity"/>
    <property type="evidence" value="ECO:0007669"/>
    <property type="project" value="UniProtKB-KW"/>
</dbReference>
<dbReference type="InterPro" id="IPR019199">
    <property type="entry name" value="Virulence_VapD/CRISPR_Cas2"/>
</dbReference>
<evidence type="ECO:0000256" key="3">
    <source>
        <dbReference type="ARBA" id="ARBA00022722"/>
    </source>
</evidence>
<dbReference type="PANTHER" id="PTHR34405">
    <property type="entry name" value="CRISPR-ASSOCIATED ENDORIBONUCLEASE CAS2"/>
    <property type="match status" value="1"/>
</dbReference>
<evidence type="ECO:0000256" key="6">
    <source>
        <dbReference type="ARBA" id="ARBA00022801"/>
    </source>
</evidence>
<dbReference type="PIRSF" id="PIRSF032582">
    <property type="entry name" value="Cas2"/>
    <property type="match status" value="1"/>
</dbReference>
<keyword evidence="7 9" id="KW-0460">Magnesium</keyword>
<dbReference type="GO" id="GO:0004521">
    <property type="term" value="F:RNA endonuclease activity"/>
    <property type="evidence" value="ECO:0007669"/>
    <property type="project" value="UniProtKB-UniRule"/>
</dbReference>